<evidence type="ECO:0000256" key="6">
    <source>
        <dbReference type="ARBA" id="ARBA00022729"/>
    </source>
</evidence>
<evidence type="ECO:0000256" key="8">
    <source>
        <dbReference type="ARBA" id="ARBA00023114"/>
    </source>
</evidence>
<evidence type="ECO:0000256" key="7">
    <source>
        <dbReference type="ARBA" id="ARBA00023065"/>
    </source>
</evidence>
<evidence type="ECO:0000256" key="1">
    <source>
        <dbReference type="ARBA" id="ARBA00004571"/>
    </source>
</evidence>
<evidence type="ECO:0000256" key="9">
    <source>
        <dbReference type="ARBA" id="ARBA00023136"/>
    </source>
</evidence>
<dbReference type="InterPro" id="IPR002299">
    <property type="entry name" value="Porin_Neis"/>
</dbReference>
<evidence type="ECO:0000256" key="4">
    <source>
        <dbReference type="ARBA" id="ARBA00022452"/>
    </source>
</evidence>
<dbReference type="InterPro" id="IPR050298">
    <property type="entry name" value="Gram-neg_bact_OMP"/>
</dbReference>
<dbReference type="GO" id="GO:0046930">
    <property type="term" value="C:pore complex"/>
    <property type="evidence" value="ECO:0007669"/>
    <property type="project" value="UniProtKB-KW"/>
</dbReference>
<dbReference type="PRINTS" id="PR00184">
    <property type="entry name" value="NEISSPPORIN"/>
</dbReference>
<evidence type="ECO:0000256" key="10">
    <source>
        <dbReference type="ARBA" id="ARBA00023237"/>
    </source>
</evidence>
<dbReference type="Proteomes" id="UP000037507">
    <property type="component" value="Unassembled WGS sequence"/>
</dbReference>
<evidence type="ECO:0000313" key="13">
    <source>
        <dbReference type="Proteomes" id="UP000037507"/>
    </source>
</evidence>
<dbReference type="InterPro" id="IPR033900">
    <property type="entry name" value="Gram_neg_porin_domain"/>
</dbReference>
<evidence type="ECO:0000259" key="11">
    <source>
        <dbReference type="Pfam" id="PF13609"/>
    </source>
</evidence>
<evidence type="ECO:0000256" key="2">
    <source>
        <dbReference type="ARBA" id="ARBA00011233"/>
    </source>
</evidence>
<reference evidence="12" key="1">
    <citation type="submission" date="2017-04" db="EMBL/GenBank/DDBJ databases">
        <title>Unexpected and diverse lifestyles within the genus Limnohabitans.</title>
        <authorList>
            <person name="Kasalicky V."/>
            <person name="Mehrshad M."/>
            <person name="Andrei S.-A."/>
            <person name="Salcher M."/>
            <person name="Kratochvilova H."/>
            <person name="Simek K."/>
            <person name="Ghai R."/>
        </authorList>
    </citation>
    <scope>NUCLEOTIDE SEQUENCE [LARGE SCALE GENOMIC DNA]</scope>
    <source>
        <strain evidence="12">II-D5</strain>
    </source>
</reference>
<dbReference type="CDD" id="cd00342">
    <property type="entry name" value="gram_neg_porins"/>
    <property type="match status" value="1"/>
</dbReference>
<dbReference type="GO" id="GO:0006811">
    <property type="term" value="P:monoatomic ion transport"/>
    <property type="evidence" value="ECO:0007669"/>
    <property type="project" value="UniProtKB-KW"/>
</dbReference>
<sequence>MIKLSKSLLPIRVKPDVCCTVATESPFLFQKPWRRPKPLVQYTQPSGFGGWLWKREVMITHRIQSSCLTLEKLAMKKSLIALAAVAASTCAFAQSSVTLFGGADLNVRSVTSGANKFTGMAQDGIYSSRIGVMGTEDLGGGLKAGFHFEGGMNPDVGTSVKFDFQRKSTIGLMGGFGEVRLGRDYTPLFTVAGIADPFGTNGVGSSYNLANVVTVAGPAIPEAGSFATAQTASALPASKVETGTIYADPNAVRANNSLAYYTPSFGGFTVGAMYSFGGENTYTATKAGTMTSVKLAYANGPLTVALANQVTKGGVATTAAADSQKWTTNFLAGSYDLGVAKISAGYKTDKLTFVDDTLKSTILGVAAPMGALTLKASYVWRKGQEKVGNQFALGAVYDLSKRTSVYATYAALNNEEGFGMNVGSALASDFSGLTSKGFEAGIKHSF</sequence>
<keyword evidence="7" id="KW-0406">Ion transport</keyword>
<evidence type="ECO:0000256" key="3">
    <source>
        <dbReference type="ARBA" id="ARBA00022448"/>
    </source>
</evidence>
<organism evidence="12 13">
    <name type="scientific">Limnohabitans planktonicus II-D5</name>
    <dbReference type="NCBI Taxonomy" id="1293045"/>
    <lineage>
        <taxon>Bacteria</taxon>
        <taxon>Pseudomonadati</taxon>
        <taxon>Pseudomonadota</taxon>
        <taxon>Betaproteobacteria</taxon>
        <taxon>Burkholderiales</taxon>
        <taxon>Comamonadaceae</taxon>
        <taxon>Limnohabitans</taxon>
    </lineage>
</organism>
<accession>A0A2T7U8F6</accession>
<evidence type="ECO:0000313" key="12">
    <source>
        <dbReference type="EMBL" id="PVE40960.1"/>
    </source>
</evidence>
<dbReference type="PANTHER" id="PTHR34501:SF9">
    <property type="entry name" value="MAJOR OUTER MEMBRANE PROTEIN P.IA"/>
    <property type="match status" value="1"/>
</dbReference>
<keyword evidence="3" id="KW-0813">Transport</keyword>
<dbReference type="GO" id="GO:0015288">
    <property type="term" value="F:porin activity"/>
    <property type="evidence" value="ECO:0007669"/>
    <property type="project" value="UniProtKB-KW"/>
</dbReference>
<comment type="caution">
    <text evidence="12">The sequence shown here is derived from an EMBL/GenBank/DDBJ whole genome shotgun (WGS) entry which is preliminary data.</text>
</comment>
<keyword evidence="8" id="KW-0626">Porin</keyword>
<keyword evidence="13" id="KW-1185">Reference proteome</keyword>
<protein>
    <recommendedName>
        <fullName evidence="11">Porin domain-containing protein</fullName>
    </recommendedName>
</protein>
<evidence type="ECO:0000256" key="5">
    <source>
        <dbReference type="ARBA" id="ARBA00022692"/>
    </source>
</evidence>
<feature type="domain" description="Porin" evidence="11">
    <location>
        <begin position="81"/>
        <end position="415"/>
    </location>
</feature>
<keyword evidence="9" id="KW-0472">Membrane</keyword>
<dbReference type="SUPFAM" id="SSF56935">
    <property type="entry name" value="Porins"/>
    <property type="match status" value="1"/>
</dbReference>
<keyword evidence="6" id="KW-0732">Signal</keyword>
<keyword evidence="10" id="KW-0998">Cell outer membrane</keyword>
<keyword evidence="5" id="KW-0812">Transmembrane</keyword>
<gene>
    <name evidence="12" type="ORF">H663_019795</name>
</gene>
<dbReference type="EMBL" id="LFYT02000048">
    <property type="protein sequence ID" value="PVE40960.1"/>
    <property type="molecule type" value="Genomic_DNA"/>
</dbReference>
<dbReference type="PANTHER" id="PTHR34501">
    <property type="entry name" value="PROTEIN YDDL-RELATED"/>
    <property type="match status" value="1"/>
</dbReference>
<name>A0A2T7U8F6_9BURK</name>
<dbReference type="AlphaFoldDB" id="A0A2T7U8F6"/>
<proteinExistence type="predicted"/>
<keyword evidence="4" id="KW-1134">Transmembrane beta strand</keyword>
<comment type="subcellular location">
    <subcellularLocation>
        <location evidence="1">Cell outer membrane</location>
        <topology evidence="1">Multi-pass membrane protein</topology>
    </subcellularLocation>
</comment>
<dbReference type="OrthoDB" id="6975458at2"/>
<dbReference type="GO" id="GO:0009279">
    <property type="term" value="C:cell outer membrane"/>
    <property type="evidence" value="ECO:0007669"/>
    <property type="project" value="UniProtKB-SubCell"/>
</dbReference>
<dbReference type="Pfam" id="PF13609">
    <property type="entry name" value="Porin_4"/>
    <property type="match status" value="1"/>
</dbReference>
<dbReference type="Gene3D" id="2.40.160.10">
    <property type="entry name" value="Porin"/>
    <property type="match status" value="1"/>
</dbReference>
<comment type="subunit">
    <text evidence="2">Homotrimer.</text>
</comment>
<dbReference type="InterPro" id="IPR023614">
    <property type="entry name" value="Porin_dom_sf"/>
</dbReference>